<evidence type="ECO:0000256" key="1">
    <source>
        <dbReference type="ARBA" id="ARBA00001231"/>
    </source>
</evidence>
<dbReference type="InterPro" id="IPR036962">
    <property type="entry name" value="Glyco_hydro_3_N_sf"/>
</dbReference>
<evidence type="ECO:0000256" key="2">
    <source>
        <dbReference type="ARBA" id="ARBA00005336"/>
    </source>
</evidence>
<evidence type="ECO:0000256" key="3">
    <source>
        <dbReference type="ARBA" id="ARBA00012663"/>
    </source>
</evidence>
<organism evidence="7 8">
    <name type="scientific">Duganella fentianensis</name>
    <dbReference type="NCBI Taxonomy" id="2692177"/>
    <lineage>
        <taxon>Bacteria</taxon>
        <taxon>Pseudomonadati</taxon>
        <taxon>Pseudomonadota</taxon>
        <taxon>Betaproteobacteria</taxon>
        <taxon>Burkholderiales</taxon>
        <taxon>Oxalobacteraceae</taxon>
        <taxon>Telluria group</taxon>
        <taxon>Duganella</taxon>
    </lineage>
</organism>
<comment type="similarity">
    <text evidence="2">Belongs to the glycosyl hydrolase 3 family.</text>
</comment>
<dbReference type="InterPro" id="IPR001764">
    <property type="entry name" value="Glyco_hydro_3_N"/>
</dbReference>
<dbReference type="GO" id="GO:0009254">
    <property type="term" value="P:peptidoglycan turnover"/>
    <property type="evidence" value="ECO:0007669"/>
    <property type="project" value="TreeGrafter"/>
</dbReference>
<dbReference type="Proteomes" id="UP000444316">
    <property type="component" value="Unassembled WGS sequence"/>
</dbReference>
<evidence type="ECO:0000259" key="6">
    <source>
        <dbReference type="Pfam" id="PF00933"/>
    </source>
</evidence>
<evidence type="ECO:0000256" key="5">
    <source>
        <dbReference type="ARBA" id="ARBA00023295"/>
    </source>
</evidence>
<keyword evidence="8" id="KW-1185">Reference proteome</keyword>
<dbReference type="PANTHER" id="PTHR30480">
    <property type="entry name" value="BETA-HEXOSAMINIDASE-RELATED"/>
    <property type="match status" value="1"/>
</dbReference>
<dbReference type="PROSITE" id="PS00775">
    <property type="entry name" value="GLYCOSYL_HYDROL_F3"/>
    <property type="match status" value="1"/>
</dbReference>
<comment type="caution">
    <text evidence="7">The sequence shown here is derived from an EMBL/GenBank/DDBJ whole genome shotgun (WGS) entry which is preliminary data.</text>
</comment>
<dbReference type="GO" id="GO:0004563">
    <property type="term" value="F:beta-N-acetylhexosaminidase activity"/>
    <property type="evidence" value="ECO:0007669"/>
    <property type="project" value="UniProtKB-EC"/>
</dbReference>
<evidence type="ECO:0000313" key="7">
    <source>
        <dbReference type="EMBL" id="MYN47697.1"/>
    </source>
</evidence>
<reference evidence="7" key="1">
    <citation type="submission" date="2019-12" db="EMBL/GenBank/DDBJ databases">
        <title>Novel species isolated from a subtropical stream in China.</title>
        <authorList>
            <person name="Lu H."/>
        </authorList>
    </citation>
    <scope>NUCLEOTIDE SEQUENCE [LARGE SCALE GENOMIC DNA]</scope>
    <source>
        <strain evidence="7">FT93W</strain>
    </source>
</reference>
<dbReference type="PANTHER" id="PTHR30480:SF13">
    <property type="entry name" value="BETA-HEXOSAMINIDASE"/>
    <property type="match status" value="1"/>
</dbReference>
<dbReference type="InterPro" id="IPR050226">
    <property type="entry name" value="NagZ_Beta-hexosaminidase"/>
</dbReference>
<name>A0A845I5E7_9BURK</name>
<proteinExistence type="inferred from homology"/>
<dbReference type="EMBL" id="WWCL01000009">
    <property type="protein sequence ID" value="MYN47697.1"/>
    <property type="molecule type" value="Genomic_DNA"/>
</dbReference>
<dbReference type="Gene3D" id="3.20.20.300">
    <property type="entry name" value="Glycoside hydrolase, family 3, N-terminal domain"/>
    <property type="match status" value="1"/>
</dbReference>
<dbReference type="RefSeq" id="WP_161037077.1">
    <property type="nucleotide sequence ID" value="NZ_WWCL01000009.1"/>
</dbReference>
<dbReference type="InterPro" id="IPR017853">
    <property type="entry name" value="GH"/>
</dbReference>
<comment type="catalytic activity">
    <reaction evidence="1">
        <text>Hydrolysis of terminal non-reducing N-acetyl-D-hexosamine residues in N-acetyl-beta-D-hexosaminides.</text>
        <dbReference type="EC" id="3.2.1.52"/>
    </reaction>
</comment>
<dbReference type="InterPro" id="IPR019800">
    <property type="entry name" value="Glyco_hydro_3_AS"/>
</dbReference>
<sequence length="537" mass="58126">MFSTYRERAARQVRHWSLEQKVGQLFILAFPGKQAEAVRTLIERYRLGGCYLSQDNAATFAEARQLTGDLDRINQATGDAVPLLLGVDQEGAWSVLMPESTTGPGNLALGHADDVSMTASMYQVFADEMRSAGFNCVLGPCADVNLRSDSPIIDARAFGSDPALVARHVAAAVAGVRQGGLVACAKHFPGHGDTAVDSHRDIPVVDKPLATLLEQDLLPFQRAIDAGVELIMTSHIRYPQLDAQHPATLSAPVLRGLLRERLGFNGIVISDSMNMGAIRRNYSPVEAAVLAFQSGIDMMMLSEEHYDHQPDYLEQQLAMIDGLVAAVRDGHWSEAELDATLLRVVSFKLARLSGIAHYLPLAMREHQALAQRAAQAAVAVLADPAGNLPVSAEREVFLIQTAPQEAYHGLMNARGIGPNQHVAAFDVLADSWFGAHKQLHAHSLTYEVAVDWLRSIRVQPHMLAVAVLENYPLPGEDFPQAPAQALLFQLAEVFGQQLLVISLSNGQMRLPAGVSHLCAYGSRPCSARAAVRAALGL</sequence>
<evidence type="ECO:0000256" key="4">
    <source>
        <dbReference type="ARBA" id="ARBA00022801"/>
    </source>
</evidence>
<dbReference type="GO" id="GO:0005975">
    <property type="term" value="P:carbohydrate metabolic process"/>
    <property type="evidence" value="ECO:0007669"/>
    <property type="project" value="InterPro"/>
</dbReference>
<dbReference type="AlphaFoldDB" id="A0A845I5E7"/>
<protein>
    <recommendedName>
        <fullName evidence="3">beta-N-acetylhexosaminidase</fullName>
        <ecNumber evidence="3">3.2.1.52</ecNumber>
    </recommendedName>
</protein>
<dbReference type="Pfam" id="PF00933">
    <property type="entry name" value="Glyco_hydro_3"/>
    <property type="match status" value="1"/>
</dbReference>
<keyword evidence="4 7" id="KW-0378">Hydrolase</keyword>
<evidence type="ECO:0000313" key="8">
    <source>
        <dbReference type="Proteomes" id="UP000444316"/>
    </source>
</evidence>
<gene>
    <name evidence="7" type="ORF">GTP23_21915</name>
</gene>
<keyword evidence="5" id="KW-0326">Glycosidase</keyword>
<accession>A0A845I5E7</accession>
<feature type="domain" description="Glycoside hydrolase family 3 N-terminal" evidence="6">
    <location>
        <begin position="18"/>
        <end position="346"/>
    </location>
</feature>
<dbReference type="EC" id="3.2.1.52" evidence="3"/>
<dbReference type="SUPFAM" id="SSF51445">
    <property type="entry name" value="(Trans)glycosidases"/>
    <property type="match status" value="1"/>
</dbReference>